<name>A0A0U5BHZ8_9PROT</name>
<reference evidence="2" key="2">
    <citation type="submission" date="2014-09" db="EMBL/GenBank/DDBJ databases">
        <authorList>
            <person name="Magalhaes I.L.F."/>
            <person name="Oliveira U."/>
            <person name="Santos F.R."/>
            <person name="Vidigal T.H.D.A."/>
            <person name="Brescovit A.D."/>
            <person name="Santos A.J."/>
        </authorList>
    </citation>
    <scope>NUCLEOTIDE SEQUENCE</scope>
    <source>
        <strain evidence="2">LMG 23848T</strain>
    </source>
</reference>
<dbReference type="Proteomes" id="UP000068250">
    <property type="component" value="Chromosome I"/>
</dbReference>
<proteinExistence type="predicted"/>
<evidence type="ECO:0000313" key="2">
    <source>
        <dbReference type="EMBL" id="CEF55126.1"/>
    </source>
</evidence>
<evidence type="ECO:0000313" key="4">
    <source>
        <dbReference type="Proteomes" id="UP000068250"/>
    </source>
</evidence>
<dbReference type="EMBL" id="WOTE01000001">
    <property type="protein sequence ID" value="NHO38668.1"/>
    <property type="molecule type" value="Genomic_DNA"/>
</dbReference>
<dbReference type="AlphaFoldDB" id="A0A0U5BHZ8"/>
<protein>
    <submittedName>
        <fullName evidence="2">Uncharacterized protein</fullName>
    </submittedName>
</protein>
<evidence type="ECO:0000256" key="1">
    <source>
        <dbReference type="SAM" id="MobiDB-lite"/>
    </source>
</evidence>
<evidence type="ECO:0000313" key="3">
    <source>
        <dbReference type="EMBL" id="NHO38668.1"/>
    </source>
</evidence>
<dbReference type="OrthoDB" id="7281751at2"/>
<dbReference type="PATRIC" id="fig|431306.5.peg.1180"/>
<reference evidence="3 5" key="3">
    <citation type="journal article" date="2020" name="Int. J. Syst. Evol. Microbiol.">
        <title>Novel acetic acid bacteria from cider fermentations: Acetobacter conturbans sp. nov. and Acetobacter fallax sp. nov.</title>
        <authorList>
            <person name="Sombolestani A.S."/>
            <person name="Cleenwerck I."/>
            <person name="Cnockaert M."/>
            <person name="Borremans W."/>
            <person name="Wieme A.D."/>
            <person name="De Vuyst L."/>
            <person name="Vandamme P."/>
        </authorList>
    </citation>
    <scope>NUCLEOTIDE SEQUENCE [LARGE SCALE GENOMIC DNA]</scope>
    <source>
        <strain evidence="3 5">LMG 23848</strain>
    </source>
</reference>
<accession>A0A0U5BHZ8</accession>
<evidence type="ECO:0000313" key="5">
    <source>
        <dbReference type="Proteomes" id="UP000657200"/>
    </source>
</evidence>
<reference evidence="4" key="1">
    <citation type="submission" date="2014-09" db="EMBL/GenBank/DDBJ databases">
        <authorList>
            <person name="Illeghems K.G."/>
        </authorList>
    </citation>
    <scope>NUCLEOTIDE SEQUENCE [LARGE SCALE GENOMIC DNA]</scope>
    <source>
        <strain evidence="4">LMG 23848T</strain>
    </source>
</reference>
<dbReference type="EMBL" id="LN609302">
    <property type="protein sequence ID" value="CEF55126.1"/>
    <property type="molecule type" value="Genomic_DNA"/>
</dbReference>
<sequence length="128" mass="13484">MTSSPPQLRTILAVICLPVLACLLGLGTGASRPVVTLLVGLAAACAAWITTRQTTLTQPAPETASAPPQPMQEQDPKLRHDIRGIISPAMLAAEQLSLNQDPVVQKAASTINDSLDRLTARLKQRPSG</sequence>
<keyword evidence="5" id="KW-1185">Reference proteome</keyword>
<dbReference type="Proteomes" id="UP000657200">
    <property type="component" value="Unassembled WGS sequence"/>
</dbReference>
<organism evidence="2 4">
    <name type="scientific">Acetobacter ghanensis</name>
    <dbReference type="NCBI Taxonomy" id="431306"/>
    <lineage>
        <taxon>Bacteria</taxon>
        <taxon>Pseudomonadati</taxon>
        <taxon>Pseudomonadota</taxon>
        <taxon>Alphaproteobacteria</taxon>
        <taxon>Acetobacterales</taxon>
        <taxon>Acetobacteraceae</taxon>
        <taxon>Acetobacter</taxon>
    </lineage>
</organism>
<dbReference type="RefSeq" id="WP_157065308.1">
    <property type="nucleotide sequence ID" value="NZ_LN609302.1"/>
</dbReference>
<feature type="region of interest" description="Disordered" evidence="1">
    <location>
        <begin position="56"/>
        <end position="76"/>
    </location>
</feature>
<gene>
    <name evidence="2" type="ORF">AGA_1161</name>
    <name evidence="3" type="ORF">GOB80_03025</name>
</gene>